<keyword evidence="2" id="KW-1185">Reference proteome</keyword>
<gene>
    <name evidence="1" type="ORF">MOV92_14830</name>
</gene>
<dbReference type="Proteomes" id="UP000829194">
    <property type="component" value="Chromosome"/>
</dbReference>
<organism evidence="1 2">
    <name type="scientific">Lysobacter gummosus</name>
    <dbReference type="NCBI Taxonomy" id="262324"/>
    <lineage>
        <taxon>Bacteria</taxon>
        <taxon>Pseudomonadati</taxon>
        <taxon>Pseudomonadota</taxon>
        <taxon>Gammaproteobacteria</taxon>
        <taxon>Lysobacterales</taxon>
        <taxon>Lysobacteraceae</taxon>
        <taxon>Lysobacter</taxon>
    </lineage>
</organism>
<sequence length="49" mass="5155">MDDSTACYAPNKSRPYAIATTAAHGFGNGDRNIAMKTLPGADIDNGARR</sequence>
<evidence type="ECO:0000313" key="1">
    <source>
        <dbReference type="EMBL" id="UNP27783.1"/>
    </source>
</evidence>
<proteinExistence type="predicted"/>
<dbReference type="RefSeq" id="WP_187313022.1">
    <property type="nucleotide sequence ID" value="NZ_CP011131.1"/>
</dbReference>
<name>A0ABY3X5D8_9GAMM</name>
<evidence type="ECO:0000313" key="2">
    <source>
        <dbReference type="Proteomes" id="UP000829194"/>
    </source>
</evidence>
<reference evidence="1 2" key="1">
    <citation type="submission" date="2022-03" db="EMBL/GenBank/DDBJ databases">
        <title>Complete genome sequence of Lysobacter capsici VKM B-2533 and Lysobacter gummosus 10.1.1, promising sources of lytic agents.</title>
        <authorList>
            <person name="Tarlachkov S.V."/>
            <person name="Kudryakova I.V."/>
            <person name="Afoshin A.S."/>
            <person name="Leontyevskaya E.A."/>
            <person name="Leontyevskaya N.V."/>
        </authorList>
    </citation>
    <scope>NUCLEOTIDE SEQUENCE [LARGE SCALE GENOMIC DNA]</scope>
    <source>
        <strain evidence="1 2">10.1.1</strain>
    </source>
</reference>
<accession>A0ABY3X5D8</accession>
<dbReference type="EMBL" id="CP093547">
    <property type="protein sequence ID" value="UNP27783.1"/>
    <property type="molecule type" value="Genomic_DNA"/>
</dbReference>
<protein>
    <submittedName>
        <fullName evidence="1">Uncharacterized protein</fullName>
    </submittedName>
</protein>